<evidence type="ECO:0000256" key="1">
    <source>
        <dbReference type="SAM" id="MobiDB-lite"/>
    </source>
</evidence>
<protein>
    <recommendedName>
        <fullName evidence="2">BTB domain-containing protein</fullName>
    </recommendedName>
</protein>
<feature type="region of interest" description="Disordered" evidence="1">
    <location>
        <begin position="383"/>
        <end position="508"/>
    </location>
</feature>
<keyword evidence="4" id="KW-1185">Reference proteome</keyword>
<evidence type="ECO:0000313" key="4">
    <source>
        <dbReference type="Proteomes" id="UP000308549"/>
    </source>
</evidence>
<feature type="compositionally biased region" description="Basic and acidic residues" evidence="1">
    <location>
        <begin position="488"/>
        <end position="498"/>
    </location>
</feature>
<gene>
    <name evidence="3" type="ORF">B0A50_05667</name>
</gene>
<evidence type="ECO:0000259" key="2">
    <source>
        <dbReference type="PROSITE" id="PS50097"/>
    </source>
</evidence>
<comment type="caution">
    <text evidence="3">The sequence shown here is derived from an EMBL/GenBank/DDBJ whole genome shotgun (WGS) entry which is preliminary data.</text>
</comment>
<proteinExistence type="predicted"/>
<evidence type="ECO:0000313" key="3">
    <source>
        <dbReference type="EMBL" id="TKA25912.1"/>
    </source>
</evidence>
<accession>A0A4U0TV95</accession>
<feature type="compositionally biased region" description="Basic and acidic residues" evidence="1">
    <location>
        <begin position="400"/>
        <end position="473"/>
    </location>
</feature>
<feature type="region of interest" description="Disordered" evidence="1">
    <location>
        <begin position="312"/>
        <end position="361"/>
    </location>
</feature>
<dbReference type="Gene3D" id="3.30.710.10">
    <property type="entry name" value="Potassium Channel Kv1.1, Chain A"/>
    <property type="match status" value="1"/>
</dbReference>
<dbReference type="EMBL" id="NAJL01000032">
    <property type="protein sequence ID" value="TKA25912.1"/>
    <property type="molecule type" value="Genomic_DNA"/>
</dbReference>
<name>A0A4U0TV95_9PEZI</name>
<dbReference type="PROSITE" id="PS50097">
    <property type="entry name" value="BTB"/>
    <property type="match status" value="1"/>
</dbReference>
<feature type="domain" description="BTB" evidence="2">
    <location>
        <begin position="64"/>
        <end position="127"/>
    </location>
</feature>
<dbReference type="InterPro" id="IPR000210">
    <property type="entry name" value="BTB/POZ_dom"/>
</dbReference>
<feature type="region of interest" description="Disordered" evidence="1">
    <location>
        <begin position="1"/>
        <end position="29"/>
    </location>
</feature>
<dbReference type="AlphaFoldDB" id="A0A4U0TV95"/>
<organism evidence="3 4">
    <name type="scientific">Salinomyces thailandicus</name>
    <dbReference type="NCBI Taxonomy" id="706561"/>
    <lineage>
        <taxon>Eukaryota</taxon>
        <taxon>Fungi</taxon>
        <taxon>Dikarya</taxon>
        <taxon>Ascomycota</taxon>
        <taxon>Pezizomycotina</taxon>
        <taxon>Dothideomycetes</taxon>
        <taxon>Dothideomycetidae</taxon>
        <taxon>Mycosphaerellales</taxon>
        <taxon>Teratosphaeriaceae</taxon>
        <taxon>Salinomyces</taxon>
    </lineage>
</organism>
<reference evidence="3 4" key="1">
    <citation type="submission" date="2017-03" db="EMBL/GenBank/DDBJ databases">
        <title>Genomes of endolithic fungi from Antarctica.</title>
        <authorList>
            <person name="Coleine C."/>
            <person name="Masonjones S."/>
            <person name="Stajich J.E."/>
        </authorList>
    </citation>
    <scope>NUCLEOTIDE SEQUENCE [LARGE SCALE GENOMIC DNA]</scope>
    <source>
        <strain evidence="3 4">CCFEE 6315</strain>
    </source>
</reference>
<dbReference type="Proteomes" id="UP000308549">
    <property type="component" value="Unassembled WGS sequence"/>
</dbReference>
<dbReference type="CDD" id="cd18186">
    <property type="entry name" value="BTB_POZ_ZBTB_KLHL-like"/>
    <property type="match status" value="1"/>
</dbReference>
<dbReference type="SUPFAM" id="SSF54695">
    <property type="entry name" value="POZ domain"/>
    <property type="match status" value="1"/>
</dbReference>
<sequence>MAASDLDPDPPPPPAASDDAPVSPPGRKASLRQRIARRQHALLKADWISSYAHWHHWKLLTTVIAIRLVAAPDMPFAVHRGLLRQQSPWFADQLEKDQAELLLQNVPQRTFRLFTAWLYAGKLVHPDVALYDERTDADIKPDDTYDAEPTWTDTDLVWLFTFAQYYRIRKLRNDVLTAIHRDHARTGRLTTEAALRLHWTTCGSANALARFMLQERALYGLADRDDVPAYFKTLPASFLANVLRAAASLNAHRARGYVIHDLPSACHWHDHADDSAEKSACRARLARAHAVTTHADLLLHHNLENTALGIPRGERRSQPANPAPLAVKPSSTAHARGGSSAGTTRSRDAWARDSSSNGWKADVDMQSFHPLYIAPVYPSRSEVDFVNPPEPPPYEEEEEPKGIREMKGKGEKGMRDVKEPKAIKEVKGMSEKGKREKDSRDVKVKSKAERGKGEKLTKEQRDRKDRKFPRDQKPIIQDLLPSVVFPLGEKKQSRRESRYYGGGVYAHT</sequence>
<dbReference type="OrthoDB" id="194443at2759"/>
<dbReference type="InterPro" id="IPR011333">
    <property type="entry name" value="SKP1/BTB/POZ_sf"/>
</dbReference>